<name>A0ABN9EHQ6_9NEOB</name>
<feature type="compositionally biased region" description="Polar residues" evidence="1">
    <location>
        <begin position="210"/>
        <end position="222"/>
    </location>
</feature>
<feature type="compositionally biased region" description="Basic and acidic residues" evidence="1">
    <location>
        <begin position="198"/>
        <end position="209"/>
    </location>
</feature>
<proteinExistence type="predicted"/>
<sequence length="327" mass="37077">MVWVPNSQQKSQQQEKREKPLKVQIKELTFTDVAAKPRRENRNPDVPKIRKVNKPPTGGCPQNLILAKSPILTQTHGRKWMTASSVKENQEEIIRIKRRSNEQLPYSESQLDPGPDGLLLENRRVVLHDSRSKHHSSPTISQSSPIYKLDEQNLDALDDLGIDLNRIRSQTYLWKKYIGLAGPSSRIQPPATGSVVCDTERSHDLDSRDSPSSAGFSQTSWTEVEPSDALVDLDPRKVNEQDPGERAEEADFNQLQEEKNIKEEPQDFESEHLLREEESPREYELPIKSEPICQDTKVIDGHDSSEQRVLSPQPNPPPPSPAQLSIN</sequence>
<gene>
    <name evidence="2" type="ORF">SPARVUS_LOCUS9826784</name>
</gene>
<feature type="compositionally biased region" description="Basic and acidic residues" evidence="1">
    <location>
        <begin position="256"/>
        <end position="287"/>
    </location>
</feature>
<reference evidence="2" key="1">
    <citation type="submission" date="2023-05" db="EMBL/GenBank/DDBJ databases">
        <authorList>
            <person name="Stuckert A."/>
        </authorList>
    </citation>
    <scope>NUCLEOTIDE SEQUENCE</scope>
</reference>
<evidence type="ECO:0000313" key="2">
    <source>
        <dbReference type="EMBL" id="CAI9583515.1"/>
    </source>
</evidence>
<comment type="caution">
    <text evidence="2">The sequence shown here is derived from an EMBL/GenBank/DDBJ whole genome shotgun (WGS) entry which is preliminary data.</text>
</comment>
<keyword evidence="3" id="KW-1185">Reference proteome</keyword>
<feature type="region of interest" description="Disordered" evidence="1">
    <location>
        <begin position="183"/>
        <end position="327"/>
    </location>
</feature>
<protein>
    <submittedName>
        <fullName evidence="2">Uncharacterized protein</fullName>
    </submittedName>
</protein>
<evidence type="ECO:0000256" key="1">
    <source>
        <dbReference type="SAM" id="MobiDB-lite"/>
    </source>
</evidence>
<feature type="compositionally biased region" description="Basic and acidic residues" evidence="1">
    <location>
        <begin position="233"/>
        <end position="249"/>
    </location>
</feature>
<accession>A0ABN9EHQ6</accession>
<feature type="compositionally biased region" description="Basic and acidic residues" evidence="1">
    <location>
        <begin position="35"/>
        <end position="48"/>
    </location>
</feature>
<organism evidence="2 3">
    <name type="scientific">Staurois parvus</name>
    <dbReference type="NCBI Taxonomy" id="386267"/>
    <lineage>
        <taxon>Eukaryota</taxon>
        <taxon>Metazoa</taxon>
        <taxon>Chordata</taxon>
        <taxon>Craniata</taxon>
        <taxon>Vertebrata</taxon>
        <taxon>Euteleostomi</taxon>
        <taxon>Amphibia</taxon>
        <taxon>Batrachia</taxon>
        <taxon>Anura</taxon>
        <taxon>Neobatrachia</taxon>
        <taxon>Ranoidea</taxon>
        <taxon>Ranidae</taxon>
        <taxon>Staurois</taxon>
    </lineage>
</organism>
<feature type="region of interest" description="Disordered" evidence="1">
    <location>
        <begin position="33"/>
        <end position="64"/>
    </location>
</feature>
<dbReference type="EMBL" id="CATNWA010015451">
    <property type="protein sequence ID" value="CAI9583515.1"/>
    <property type="molecule type" value="Genomic_DNA"/>
</dbReference>
<feature type="compositionally biased region" description="Basic and acidic residues" evidence="1">
    <location>
        <begin position="297"/>
        <end position="306"/>
    </location>
</feature>
<feature type="region of interest" description="Disordered" evidence="1">
    <location>
        <begin position="1"/>
        <end position="20"/>
    </location>
</feature>
<dbReference type="Proteomes" id="UP001162483">
    <property type="component" value="Unassembled WGS sequence"/>
</dbReference>
<evidence type="ECO:0000313" key="3">
    <source>
        <dbReference type="Proteomes" id="UP001162483"/>
    </source>
</evidence>